<evidence type="ECO:0000256" key="1">
    <source>
        <dbReference type="ARBA" id="ARBA00023015"/>
    </source>
</evidence>
<dbReference type="SUPFAM" id="SSF53822">
    <property type="entry name" value="Periplasmic binding protein-like I"/>
    <property type="match status" value="1"/>
</dbReference>
<name>A0A1M6MP18_9FLAO</name>
<evidence type="ECO:0000256" key="2">
    <source>
        <dbReference type="ARBA" id="ARBA00023125"/>
    </source>
</evidence>
<keyword evidence="1" id="KW-0805">Transcription regulation</keyword>
<dbReference type="PANTHER" id="PTHR30146:SF109">
    <property type="entry name" value="HTH-TYPE TRANSCRIPTIONAL REGULATOR GALS"/>
    <property type="match status" value="1"/>
</dbReference>
<sequence length="336" mass="37895">MKHVTIKDVAKKLNVSISTVSRAFNDKYDINEETKKLILKTAKELGYRPNPIARKLSQQRSFNIGIVVPEFSTNFFPEVMLGAQQILHEKGYQVLIMQSNYSWEIERKNVETLVDNMVDGLIVSLTSEIDNNEYYTSLLKSDIPIVFFNRAVDEIKASKVLFDDYKWALFATEHLIVQGYNDIVHLTGTINLTLTKNRQRGFEDAHKKHKRPVGKIISCGFKMEDGERIAQKMIDNNTIPRAIFAANDSCAIGAMTVFKKHGYQIPNDIAIVGFTESSLAKHTAPSLTSVEQPTHDIGQTAAKLLLDQINNKGIFVPQTIILNGRLNIRESSVIIK</sequence>
<dbReference type="AlphaFoldDB" id="A0A1M6MP18"/>
<dbReference type="CDD" id="cd06267">
    <property type="entry name" value="PBP1_LacI_sugar_binding-like"/>
    <property type="match status" value="1"/>
</dbReference>
<dbReference type="InterPro" id="IPR028082">
    <property type="entry name" value="Peripla_BP_I"/>
</dbReference>
<organism evidence="5 6">
    <name type="scientific">Maribacter aquivivus</name>
    <dbReference type="NCBI Taxonomy" id="228958"/>
    <lineage>
        <taxon>Bacteria</taxon>
        <taxon>Pseudomonadati</taxon>
        <taxon>Bacteroidota</taxon>
        <taxon>Flavobacteriia</taxon>
        <taxon>Flavobacteriales</taxon>
        <taxon>Flavobacteriaceae</taxon>
        <taxon>Maribacter</taxon>
    </lineage>
</organism>
<keyword evidence="3" id="KW-0804">Transcription</keyword>
<evidence type="ECO:0000256" key="3">
    <source>
        <dbReference type="ARBA" id="ARBA00023163"/>
    </source>
</evidence>
<evidence type="ECO:0000313" key="6">
    <source>
        <dbReference type="Proteomes" id="UP000184314"/>
    </source>
</evidence>
<dbReference type="SUPFAM" id="SSF47413">
    <property type="entry name" value="lambda repressor-like DNA-binding domains"/>
    <property type="match status" value="1"/>
</dbReference>
<dbReference type="Gene3D" id="3.40.50.2300">
    <property type="match status" value="2"/>
</dbReference>
<accession>A0A1M6MP18</accession>
<dbReference type="STRING" id="228958.SAMN04488007_1680"/>
<dbReference type="InterPro" id="IPR010982">
    <property type="entry name" value="Lambda_DNA-bd_dom_sf"/>
</dbReference>
<reference evidence="6" key="1">
    <citation type="submission" date="2016-11" db="EMBL/GenBank/DDBJ databases">
        <authorList>
            <person name="Varghese N."/>
            <person name="Submissions S."/>
        </authorList>
    </citation>
    <scope>NUCLEOTIDE SEQUENCE [LARGE SCALE GENOMIC DNA]</scope>
    <source>
        <strain evidence="6">DSM 16478</strain>
    </source>
</reference>
<dbReference type="OrthoDB" id="9768806at2"/>
<gene>
    <name evidence="5" type="ORF">SAMN04488007_1680</name>
</gene>
<dbReference type="PROSITE" id="PS50932">
    <property type="entry name" value="HTH_LACI_2"/>
    <property type="match status" value="1"/>
</dbReference>
<dbReference type="Proteomes" id="UP000184314">
    <property type="component" value="Unassembled WGS sequence"/>
</dbReference>
<dbReference type="InterPro" id="IPR046335">
    <property type="entry name" value="LacI/GalR-like_sensor"/>
</dbReference>
<dbReference type="Pfam" id="PF00356">
    <property type="entry name" value="LacI"/>
    <property type="match status" value="1"/>
</dbReference>
<protein>
    <submittedName>
        <fullName evidence="5">Transcriptional regulator, LacI family</fullName>
    </submittedName>
</protein>
<evidence type="ECO:0000259" key="4">
    <source>
        <dbReference type="PROSITE" id="PS50932"/>
    </source>
</evidence>
<feature type="domain" description="HTH lacI-type" evidence="4">
    <location>
        <begin position="4"/>
        <end position="58"/>
    </location>
</feature>
<dbReference type="RefSeq" id="WP_073242963.1">
    <property type="nucleotide sequence ID" value="NZ_CANLFZ010000001.1"/>
</dbReference>
<dbReference type="Gene3D" id="1.10.260.40">
    <property type="entry name" value="lambda repressor-like DNA-binding domains"/>
    <property type="match status" value="1"/>
</dbReference>
<dbReference type="SMART" id="SM00354">
    <property type="entry name" value="HTH_LACI"/>
    <property type="match status" value="1"/>
</dbReference>
<dbReference type="GO" id="GO:0003700">
    <property type="term" value="F:DNA-binding transcription factor activity"/>
    <property type="evidence" value="ECO:0007669"/>
    <property type="project" value="TreeGrafter"/>
</dbReference>
<dbReference type="EMBL" id="FQZX01000001">
    <property type="protein sequence ID" value="SHJ85197.1"/>
    <property type="molecule type" value="Genomic_DNA"/>
</dbReference>
<keyword evidence="2" id="KW-0238">DNA-binding</keyword>
<dbReference type="Pfam" id="PF13377">
    <property type="entry name" value="Peripla_BP_3"/>
    <property type="match status" value="1"/>
</dbReference>
<dbReference type="InterPro" id="IPR000843">
    <property type="entry name" value="HTH_LacI"/>
</dbReference>
<proteinExistence type="predicted"/>
<evidence type="ECO:0000313" key="5">
    <source>
        <dbReference type="EMBL" id="SHJ85197.1"/>
    </source>
</evidence>
<dbReference type="GO" id="GO:0000976">
    <property type="term" value="F:transcription cis-regulatory region binding"/>
    <property type="evidence" value="ECO:0007669"/>
    <property type="project" value="TreeGrafter"/>
</dbReference>
<keyword evidence="6" id="KW-1185">Reference proteome</keyword>
<dbReference type="PANTHER" id="PTHR30146">
    <property type="entry name" value="LACI-RELATED TRANSCRIPTIONAL REPRESSOR"/>
    <property type="match status" value="1"/>
</dbReference>
<dbReference type="CDD" id="cd01392">
    <property type="entry name" value="HTH_LacI"/>
    <property type="match status" value="1"/>
</dbReference>